<dbReference type="InterPro" id="IPR022385">
    <property type="entry name" value="Rhs_assc_core"/>
</dbReference>
<dbReference type="InterPro" id="IPR057746">
    <property type="entry name" value="CpnT-like_N"/>
</dbReference>
<dbReference type="InterPro" id="IPR045351">
    <property type="entry name" value="DUF6531"/>
</dbReference>
<evidence type="ECO:0000259" key="4">
    <source>
        <dbReference type="Pfam" id="PF20148"/>
    </source>
</evidence>
<dbReference type="Pfam" id="PF13930">
    <property type="entry name" value="Endonuclea_NS_2"/>
    <property type="match status" value="1"/>
</dbReference>
<dbReference type="InterPro" id="IPR050708">
    <property type="entry name" value="T6SS_VgrG/RHS"/>
</dbReference>
<dbReference type="InterPro" id="IPR044929">
    <property type="entry name" value="DNA/RNA_non-sp_Endonuclease_sf"/>
</dbReference>
<feature type="domain" description="Teneurin-like YD-shell" evidence="5">
    <location>
        <begin position="1079"/>
        <end position="1393"/>
    </location>
</feature>
<feature type="compositionally biased region" description="Polar residues" evidence="2">
    <location>
        <begin position="358"/>
        <end position="380"/>
    </location>
</feature>
<sequence length="1581" mass="171061">MGYTIPEGVDTMLDVVGVGWPNVDEDAYRDMAKELREFAEDADDDAHAAHQHVQQLLSSGSSESLTALEKHWQKVLRKNKDLAQAARIIAGALDRIADIIVARKIAAVGELADLCATVGIALAAAPFTFGLTTLLAGGKIAITRAAFKAILKEMAEAAVAEITAVLTQPAVAALESIVTDLVIQTTMNVTGQQDGIDVDRAMQAGKDGLQLNSAGGPTAPGPGGGPVIDHDAHSNTGGKLANVQVSMQTRAAGKIGKAKGHHGRAKGRDSLTAALDGVLDGVFEKLTKGHDHIGKHVGKDLPDAIGQGSKIHRGKDQDARDNVNKVNSSGSGDADGLGGRRGDSGGPARKNPDDTRTKPNSLNGAQLNARSNSISPAQRTCATDPVDIATGEMLLPQTDLSLPGTLPLVLRRVHLSGYRYGHWFGRSWASTLDERIEFDARGLGALWAREDGTVLVYPALPAPGDPTGVLPLEGDRLALTHGGTDESGAETAYTVTDPRTGLVRTFTGSPYHSSTAFWLTRIEDRHGNGITLHRGPDGAPDRIVHDAGYRIAVTVRDTRVHRIALRTPDGPVTVMTYGYDGDGNLDAVTNSSNLPLRFTYDTEARITSWTDRNDSTYRYVYDTAGRVVRTVGPDGFLSSAFVYTPAAEPGGGITQYTDSLGATTVYRVDERLRVHAVTDPLGHTFLTQYDSDDRAVSVTDPLGRSTHIEYNGDGRPTAVIRADGHRTTAEYTDLGELSVLTEPDGAVWRHGYDGYGNRTSLTNPAGETMTYAHDGRGALTSVTDPLGRTIRIARNPAGLATTITEPAGAVTRQQHDHFGHPSEITSPLGGPTRLSWSVEGLLTARTGPDGSSERWTYDGEGNCLTHTDPLGRATSYAYTHFDLPRTAVAPEGTRHTYTFDTERRLTGVTGPHGATWTYHYDAAGRLTGETDYDGNDCHYAYDPAGQLISRINAAGQETGYHYDSIGNLVEKVLDGAAVRYENDPCGRLVRAFGPDAALTYSYDPAGRITAEGIDGRILGTACDEAGRRTRRITPSGTVTTYTYDTAGQLATLNAAGHGLAFEYNATGREVHRRIPGALSLSHTWDTAGRLTSQTLHNPASPDPLQQRTYAYRSDGPIASVTDRTGRRAYTLDETGRVTAVSAPGWNETYAYDALGNQTFADWPDAHPGSEARGERSYQGSRLSRAGNVRYEYDAQGRVVLRQKVRLSRKPDTWRYAWDAEDRLTSVTTPDGTRWRYRYDPLGRRIAKQRMGTDGTTVAEETRFVWDGSTLAEQTTRIHGVPEDITLTWDHRGYTPLTQIETKTLADAPQEIIDQRFFAIVTDRIGTPTELVDEAGSVAWYTRSTLWGATVWNSDATAHTPLRFPGQYFDPETGLHHNYFRHYDPETARYLTPDPLGLAPSPNPAGYVDNPLTHADPLGLSPCDEADVSWNGRVLYGDPGPGGRATTMHATIGADMTGGKTNPSVNVPGYQKYQKLNKTHLLGAQIGGSNKDARNFVTMHRFANSPVMRKIEDQIRKAVDQNGETIQYTVKPVYRTDDPTDVVPIALNIEVYGNKGFQFEPYEGGKGINEISILNVPKPANR</sequence>
<dbReference type="Gene3D" id="2.180.10.10">
    <property type="entry name" value="RHS repeat-associated core"/>
    <property type="match status" value="3"/>
</dbReference>
<feature type="compositionally biased region" description="Basic and acidic residues" evidence="2">
    <location>
        <begin position="292"/>
        <end position="302"/>
    </location>
</feature>
<evidence type="ECO:0000313" key="7">
    <source>
        <dbReference type="EMBL" id="QKM71123.1"/>
    </source>
</evidence>
<dbReference type="Pfam" id="PF20148">
    <property type="entry name" value="DUF6531"/>
    <property type="match status" value="1"/>
</dbReference>
<dbReference type="Pfam" id="PF25547">
    <property type="entry name" value="WXG100_2"/>
    <property type="match status" value="1"/>
</dbReference>
<feature type="region of interest" description="Disordered" evidence="2">
    <location>
        <begin position="292"/>
        <end position="380"/>
    </location>
</feature>
<dbReference type="PRINTS" id="PR00394">
    <property type="entry name" value="RHSPROTEIN"/>
</dbReference>
<dbReference type="Pfam" id="PF25023">
    <property type="entry name" value="TEN_YD-shell"/>
    <property type="match status" value="2"/>
</dbReference>
<keyword evidence="1" id="KW-0677">Repeat</keyword>
<dbReference type="Pfam" id="PF05593">
    <property type="entry name" value="RHS_repeat"/>
    <property type="match status" value="4"/>
</dbReference>
<feature type="domain" description="Outer membrane channel protein CpnT-like N-terminal" evidence="6">
    <location>
        <begin position="18"/>
        <end position="131"/>
    </location>
</feature>
<protein>
    <submittedName>
        <fullName evidence="7">Type IV secretion protein Rhs</fullName>
    </submittedName>
</protein>
<reference evidence="7 8" key="1">
    <citation type="journal article" date="2012" name="J. Bacteriol.">
        <title>Draft genome of Streptomyces tsukubaensis NRRL 18488, the producer of the clinically important immunosuppressant tacrolimus (FK506).</title>
        <authorList>
            <person name="Barreiro C."/>
            <person name="Prieto C."/>
            <person name="Sola-Landa A."/>
            <person name="Solera E."/>
            <person name="Martinez-Castro M."/>
            <person name="Perez-Redondo R."/>
            <person name="Garcia-Estrada C."/>
            <person name="Aparicio J.F."/>
            <person name="Fernandez-Martinez L.T."/>
            <person name="Santos-Aberturas J."/>
            <person name="Salehi-Najafabadi Z."/>
            <person name="Rodriguez-Garcia A."/>
            <person name="Tauch A."/>
            <person name="Martin J.F."/>
        </authorList>
    </citation>
    <scope>NUCLEOTIDE SEQUENCE [LARGE SCALE GENOMIC DNA]</scope>
    <source>
        <strain evidence="8">DSM 42081 / NBRC 108919 / NRRL 18488 / 9993</strain>
    </source>
</reference>
<organism evidence="7 8">
    <name type="scientific">Streptomyces tsukubensis (strain DSM 42081 / NBRC 108919 / NRRL 18488 / 9993)</name>
    <dbReference type="NCBI Taxonomy" id="1114943"/>
    <lineage>
        <taxon>Bacteria</taxon>
        <taxon>Bacillati</taxon>
        <taxon>Actinomycetota</taxon>
        <taxon>Actinomycetes</taxon>
        <taxon>Kitasatosporales</taxon>
        <taxon>Streptomycetaceae</taxon>
        <taxon>Streptomyces</taxon>
    </lineage>
</organism>
<dbReference type="Proteomes" id="UP000005940">
    <property type="component" value="Chromosome"/>
</dbReference>
<gene>
    <name evidence="7" type="ORF">STSU_032430</name>
</gene>
<dbReference type="InterPro" id="IPR044927">
    <property type="entry name" value="Endonuclea_NS_2"/>
</dbReference>
<dbReference type="NCBIfam" id="TIGR01643">
    <property type="entry name" value="YD_repeat_2x"/>
    <property type="match status" value="10"/>
</dbReference>
<evidence type="ECO:0000259" key="5">
    <source>
        <dbReference type="Pfam" id="PF25023"/>
    </source>
</evidence>
<feature type="domain" description="Type VII secretion system protein EssD-like" evidence="3">
    <location>
        <begin position="1442"/>
        <end position="1537"/>
    </location>
</feature>
<feature type="region of interest" description="Disordered" evidence="2">
    <location>
        <begin position="210"/>
        <end position="237"/>
    </location>
</feature>
<evidence type="ECO:0000256" key="2">
    <source>
        <dbReference type="SAM" id="MobiDB-lite"/>
    </source>
</evidence>
<dbReference type="NCBIfam" id="TIGR03696">
    <property type="entry name" value="Rhs_assc_core"/>
    <property type="match status" value="1"/>
</dbReference>
<feature type="compositionally biased region" description="Basic and acidic residues" evidence="2">
    <location>
        <begin position="314"/>
        <end position="323"/>
    </location>
</feature>
<feature type="domain" description="Teneurin-like YD-shell" evidence="5">
    <location>
        <begin position="894"/>
        <end position="1008"/>
    </location>
</feature>
<feature type="domain" description="DUF6531" evidence="4">
    <location>
        <begin position="384"/>
        <end position="457"/>
    </location>
</feature>
<accession>I2MTP2</accession>
<dbReference type="InterPro" id="IPR031325">
    <property type="entry name" value="RHS_repeat"/>
</dbReference>
<name>I2MTP2_STRT9</name>
<dbReference type="PANTHER" id="PTHR32305">
    <property type="match status" value="1"/>
</dbReference>
<dbReference type="InterPro" id="IPR056823">
    <property type="entry name" value="TEN-like_YD-shell"/>
</dbReference>
<proteinExistence type="predicted"/>
<evidence type="ECO:0000256" key="1">
    <source>
        <dbReference type="ARBA" id="ARBA00022737"/>
    </source>
</evidence>
<evidence type="ECO:0000259" key="6">
    <source>
        <dbReference type="Pfam" id="PF25547"/>
    </source>
</evidence>
<dbReference type="InterPro" id="IPR006530">
    <property type="entry name" value="YD"/>
</dbReference>
<keyword evidence="8" id="KW-1185">Reference proteome</keyword>
<dbReference type="Gene3D" id="3.40.570.10">
    <property type="entry name" value="Extracellular Endonuclease, subunit A"/>
    <property type="match status" value="1"/>
</dbReference>
<dbReference type="RefSeq" id="WP_006350885.1">
    <property type="nucleotide sequence ID" value="NZ_CP029159.1"/>
</dbReference>
<dbReference type="EMBL" id="CP029159">
    <property type="protein sequence ID" value="QKM71123.1"/>
    <property type="molecule type" value="Genomic_DNA"/>
</dbReference>
<dbReference type="PANTHER" id="PTHR32305:SF15">
    <property type="entry name" value="PROTEIN RHSA-RELATED"/>
    <property type="match status" value="1"/>
</dbReference>
<evidence type="ECO:0000259" key="3">
    <source>
        <dbReference type="Pfam" id="PF13930"/>
    </source>
</evidence>
<evidence type="ECO:0000313" key="8">
    <source>
        <dbReference type="Proteomes" id="UP000005940"/>
    </source>
</evidence>